<feature type="compositionally biased region" description="Low complexity" evidence="1">
    <location>
        <begin position="164"/>
        <end position="178"/>
    </location>
</feature>
<dbReference type="RefSeq" id="XP_044564651.1">
    <property type="nucleotide sequence ID" value="XM_044701259.1"/>
</dbReference>
<comment type="caution">
    <text evidence="2">The sequence shown here is derived from an EMBL/GenBank/DDBJ whole genome shotgun (WGS) entry which is preliminary data.</text>
</comment>
<dbReference type="InterPro" id="IPR001611">
    <property type="entry name" value="Leu-rich_rpt"/>
</dbReference>
<evidence type="ECO:0000256" key="1">
    <source>
        <dbReference type="SAM" id="MobiDB-lite"/>
    </source>
</evidence>
<feature type="region of interest" description="Disordered" evidence="1">
    <location>
        <begin position="164"/>
        <end position="184"/>
    </location>
</feature>
<evidence type="ECO:0000313" key="3">
    <source>
        <dbReference type="Proteomes" id="UP000444721"/>
    </source>
</evidence>
<organism evidence="2 3">
    <name type="scientific">Naegleria fowleri</name>
    <name type="common">Brain eating amoeba</name>
    <dbReference type="NCBI Taxonomy" id="5763"/>
    <lineage>
        <taxon>Eukaryota</taxon>
        <taxon>Discoba</taxon>
        <taxon>Heterolobosea</taxon>
        <taxon>Tetramitia</taxon>
        <taxon>Eutetramitia</taxon>
        <taxon>Vahlkampfiidae</taxon>
        <taxon>Naegleria</taxon>
    </lineage>
</organism>
<dbReference type="Proteomes" id="UP000444721">
    <property type="component" value="Unassembled WGS sequence"/>
</dbReference>
<protein>
    <submittedName>
        <fullName evidence="2">Uncharacterized protein</fullName>
    </submittedName>
</protein>
<accession>A0A6A5C213</accession>
<dbReference type="EMBL" id="VFQX01000022">
    <property type="protein sequence ID" value="KAF0979938.1"/>
    <property type="molecule type" value="Genomic_DNA"/>
</dbReference>
<feature type="compositionally biased region" description="Low complexity" evidence="1">
    <location>
        <begin position="221"/>
        <end position="250"/>
    </location>
</feature>
<dbReference type="OMA" id="MCNISDI"/>
<keyword evidence="3" id="KW-1185">Reference proteome</keyword>
<proteinExistence type="predicted"/>
<feature type="compositionally biased region" description="Low complexity" evidence="1">
    <location>
        <begin position="19"/>
        <end position="62"/>
    </location>
</feature>
<dbReference type="InterPro" id="IPR032675">
    <property type="entry name" value="LRR_dom_sf"/>
</dbReference>
<feature type="region of interest" description="Disordered" evidence="1">
    <location>
        <begin position="1"/>
        <end position="62"/>
    </location>
</feature>
<gene>
    <name evidence="2" type="ORF">FDP41_001091</name>
</gene>
<dbReference type="VEuPathDB" id="AmoebaDB:NfTy_049450"/>
<dbReference type="SUPFAM" id="SSF52047">
    <property type="entry name" value="RNI-like"/>
    <property type="match status" value="1"/>
</dbReference>
<dbReference type="AlphaFoldDB" id="A0A6A5C213"/>
<name>A0A6A5C213_NAEFO</name>
<dbReference type="OrthoDB" id="10351927at2759"/>
<reference evidence="2 3" key="1">
    <citation type="journal article" date="2019" name="Sci. Rep.">
        <title>Nanopore sequencing improves the draft genome of the human pathogenic amoeba Naegleria fowleri.</title>
        <authorList>
            <person name="Liechti N."/>
            <person name="Schurch N."/>
            <person name="Bruggmann R."/>
            <person name="Wittwer M."/>
        </authorList>
    </citation>
    <scope>NUCLEOTIDE SEQUENCE [LARGE SCALE GENOMIC DNA]</scope>
    <source>
        <strain evidence="2 3">ATCC 30894</strain>
    </source>
</reference>
<dbReference type="GeneID" id="68108309"/>
<evidence type="ECO:0000313" key="2">
    <source>
        <dbReference type="EMBL" id="KAF0979938.1"/>
    </source>
</evidence>
<dbReference type="VEuPathDB" id="AmoebaDB:FDP41_001091"/>
<dbReference type="Gene3D" id="3.80.10.10">
    <property type="entry name" value="Ribonuclease Inhibitor"/>
    <property type="match status" value="2"/>
</dbReference>
<dbReference type="Pfam" id="PF13516">
    <property type="entry name" value="LRR_6"/>
    <property type="match status" value="2"/>
</dbReference>
<sequence length="903" mass="100770">MKRSFEHFVGGNLGERASHSYPPASSSSPMSNNATPSTNNSIAENSLSTESNNNNNRLLENNNDPIATGARLLNDFLVNPSLFQQQYQSVLRQIMKSSSLSTTLFDGSNGCSSSVHHPKCPSPTTILPSSLIRNPYQVTISVTVPSTTALSLLQMSNTITLSSLGNSTSNTSSTIPPTKNHNHCHSHVSLTSNNHTLTTSCTTTSSTPLTDSGSLFGCSNVPSSSQTSSSQSVINSTPPSSRSNCDSPSSMERSNKKLKLTTLGHLVKSLPYCIKLLILHFVELPILQYVEFKELPQPFDMSKFEHSRQLGAHLMKILFGYFSHDSTRTIHLLFPCLDFTTHCQDPAHHHFEDHSESDSSYNHTIQGSSTSFQSPIHHLTNSSSTHCPLESIRFTDNLEYLIFRSRKFISLKFSDCNLSGEEMKCFGVAKQGMETLKHNSLKILDFSKNHNFSAAGFKQYLPTIEQMHGAYPYPNLTYLNLLETATDAVSLLYACTSFPKLQILKHSFSREHVVEYNICVKGLAAHKHLQQLHLECTSGYYELNMKDLLQSKSLKKIALFGFQFSDDNVSCEAFRNNTSLKKLSLTNCFIAPNREKVAESISSSRSIRELIFSDINLENKDIQLISERMDLLQNLIIGGCDSFHMNTTGFTNFNMLKSLQKFVIDGFSDYCSLNFETCKAFCLSSLTFLELDGFQEANDSYLALMLKQGVNLKALKVKQTRIACKHNHTELAAALRNHKCLRHLKLDENEAIGDSGVMFLLRNLPPSLVKLGLTMCNISDIGAKALLSNKQIRKLKVKMNNITDESLKLLRYNTTLIYISIDALRGEEVVRIIGEENKTLKQLSVISIPLTDATIDSLTKNTTLHYLKIKNCDHLNKELKQKLTDRASFGVIFRGIFSENAFL</sequence>
<feature type="region of interest" description="Disordered" evidence="1">
    <location>
        <begin position="221"/>
        <end position="254"/>
    </location>
</feature>
<dbReference type="VEuPathDB" id="AmoebaDB:NF0012680"/>